<dbReference type="EMBL" id="BLLF01000670">
    <property type="protein sequence ID" value="GFH13951.1"/>
    <property type="molecule type" value="Genomic_DNA"/>
</dbReference>
<proteinExistence type="predicted"/>
<gene>
    <name evidence="1" type="ORF">HaLaN_09920</name>
</gene>
<protein>
    <submittedName>
        <fullName evidence="1">Uncharacterized protein</fullName>
    </submittedName>
</protein>
<sequence length="50" mass="5511">MDDEEDERRQTRPNNAFLSRMVTHVARGNQYSTDIAAAAAARKACRDGGS</sequence>
<keyword evidence="2" id="KW-1185">Reference proteome</keyword>
<evidence type="ECO:0000313" key="2">
    <source>
        <dbReference type="Proteomes" id="UP000485058"/>
    </source>
</evidence>
<comment type="caution">
    <text evidence="1">The sequence shown here is derived from an EMBL/GenBank/DDBJ whole genome shotgun (WGS) entry which is preliminary data.</text>
</comment>
<evidence type="ECO:0000313" key="1">
    <source>
        <dbReference type="EMBL" id="GFH13951.1"/>
    </source>
</evidence>
<accession>A0A699YWJ7</accession>
<reference evidence="1 2" key="1">
    <citation type="submission" date="2020-02" db="EMBL/GenBank/DDBJ databases">
        <title>Draft genome sequence of Haematococcus lacustris strain NIES-144.</title>
        <authorList>
            <person name="Morimoto D."/>
            <person name="Nakagawa S."/>
            <person name="Yoshida T."/>
            <person name="Sawayama S."/>
        </authorList>
    </citation>
    <scope>NUCLEOTIDE SEQUENCE [LARGE SCALE GENOMIC DNA]</scope>
    <source>
        <strain evidence="1 2">NIES-144</strain>
    </source>
</reference>
<feature type="non-terminal residue" evidence="1">
    <location>
        <position position="1"/>
    </location>
</feature>
<dbReference type="AlphaFoldDB" id="A0A699YWJ7"/>
<name>A0A699YWJ7_HAELA</name>
<organism evidence="1 2">
    <name type="scientific">Haematococcus lacustris</name>
    <name type="common">Green alga</name>
    <name type="synonym">Haematococcus pluvialis</name>
    <dbReference type="NCBI Taxonomy" id="44745"/>
    <lineage>
        <taxon>Eukaryota</taxon>
        <taxon>Viridiplantae</taxon>
        <taxon>Chlorophyta</taxon>
        <taxon>core chlorophytes</taxon>
        <taxon>Chlorophyceae</taxon>
        <taxon>CS clade</taxon>
        <taxon>Chlamydomonadales</taxon>
        <taxon>Haematococcaceae</taxon>
        <taxon>Haematococcus</taxon>
    </lineage>
</organism>
<dbReference type="Proteomes" id="UP000485058">
    <property type="component" value="Unassembled WGS sequence"/>
</dbReference>